<keyword evidence="4" id="KW-1185">Reference proteome</keyword>
<feature type="region of interest" description="Disordered" evidence="2">
    <location>
        <begin position="20"/>
        <end position="41"/>
    </location>
</feature>
<evidence type="ECO:0000313" key="3">
    <source>
        <dbReference type="EMBL" id="SEN20574.1"/>
    </source>
</evidence>
<protein>
    <submittedName>
        <fullName evidence="3">Sugar kinase of the NBD/HSP70 family, may contain an N-terminal HTH domain</fullName>
    </submittedName>
</protein>
<dbReference type="SUPFAM" id="SSF53067">
    <property type="entry name" value="Actin-like ATPase domain"/>
    <property type="match status" value="1"/>
</dbReference>
<dbReference type="PANTHER" id="PTHR18964:SF173">
    <property type="entry name" value="GLUCOKINASE"/>
    <property type="match status" value="1"/>
</dbReference>
<dbReference type="InterPro" id="IPR036388">
    <property type="entry name" value="WH-like_DNA-bd_sf"/>
</dbReference>
<proteinExistence type="inferred from homology"/>
<evidence type="ECO:0000313" key="4">
    <source>
        <dbReference type="Proteomes" id="UP000181951"/>
    </source>
</evidence>
<dbReference type="InterPro" id="IPR000600">
    <property type="entry name" value="ROK"/>
</dbReference>
<dbReference type="Pfam" id="PF00480">
    <property type="entry name" value="ROK"/>
    <property type="match status" value="1"/>
</dbReference>
<name>A0A1H8EN82_9ACTN</name>
<dbReference type="InterPro" id="IPR043129">
    <property type="entry name" value="ATPase_NBD"/>
</dbReference>
<evidence type="ECO:0000256" key="2">
    <source>
        <dbReference type="SAM" id="MobiDB-lite"/>
    </source>
</evidence>
<dbReference type="Proteomes" id="UP000181951">
    <property type="component" value="Unassembled WGS sequence"/>
</dbReference>
<organism evidence="3 4">
    <name type="scientific">Actinacidiphila rubida</name>
    <dbReference type="NCBI Taxonomy" id="310780"/>
    <lineage>
        <taxon>Bacteria</taxon>
        <taxon>Bacillati</taxon>
        <taxon>Actinomycetota</taxon>
        <taxon>Actinomycetes</taxon>
        <taxon>Kitasatosporales</taxon>
        <taxon>Streptomycetaceae</taxon>
        <taxon>Actinacidiphila</taxon>
    </lineage>
</organism>
<reference evidence="3 4" key="1">
    <citation type="submission" date="2016-10" db="EMBL/GenBank/DDBJ databases">
        <authorList>
            <person name="de Groot N.N."/>
        </authorList>
    </citation>
    <scope>NUCLEOTIDE SEQUENCE [LARGE SCALE GENOMIC DNA]</scope>
    <source>
        <strain evidence="3 4">CGMCC 4.2026</strain>
    </source>
</reference>
<gene>
    <name evidence="3" type="ORF">SAMN05216267_1002277</name>
</gene>
<dbReference type="InterPro" id="IPR036390">
    <property type="entry name" value="WH_DNA-bd_sf"/>
</dbReference>
<keyword evidence="3" id="KW-0418">Kinase</keyword>
<dbReference type="SUPFAM" id="SSF46785">
    <property type="entry name" value="Winged helix' DNA-binding domain"/>
    <property type="match status" value="1"/>
</dbReference>
<dbReference type="STRING" id="310780.SAMN05216267_1002277"/>
<dbReference type="EMBL" id="FODD01000002">
    <property type="protein sequence ID" value="SEN20574.1"/>
    <property type="molecule type" value="Genomic_DNA"/>
</dbReference>
<dbReference type="AlphaFoldDB" id="A0A1H8EN82"/>
<comment type="similarity">
    <text evidence="1">Belongs to the ROK (NagC/XylR) family.</text>
</comment>
<evidence type="ECO:0000256" key="1">
    <source>
        <dbReference type="ARBA" id="ARBA00006479"/>
    </source>
</evidence>
<dbReference type="PANTHER" id="PTHR18964">
    <property type="entry name" value="ROK (REPRESSOR, ORF, KINASE) FAMILY"/>
    <property type="match status" value="1"/>
</dbReference>
<dbReference type="Gene3D" id="3.30.420.40">
    <property type="match status" value="2"/>
</dbReference>
<dbReference type="Gene3D" id="1.10.10.10">
    <property type="entry name" value="Winged helix-like DNA-binding domain superfamily/Winged helix DNA-binding domain"/>
    <property type="match status" value="1"/>
</dbReference>
<accession>A0A1H8EN82</accession>
<sequence>MFAGLAGNGRPGKGICRLAKETRTLPGMDSKDSGSLSARRKRTRDQVVAILAQHSSGLTRASLSRMTGLSASAISDCVSSLRSSGLVVESSSPLGNASGRGRRATVVSLVNDEGVVVGIDFGHAHVTAAAATTSGEVLHRCAGALDVDHRPGPAMDLAAELARECVARSGHGIDDVLGIAAGIPGPLDIRTQVVRPPTILADWVGLAPAAELARRLGHPVSIGNDADMGARGEQAYGAARGLEDFLYIKASHGIGAGIVIGGRPYRGATGMAGEIGHTQIPDAVNWCRCGSRGCLETVVSSTTVRRQLAHVLATHEDALADHAIPPLSELSDNPAAARVLGEAGRTVGRVLAGLVNCLNPSAVVLGGELGSAGEPFAAGIRDSVARYAQPASAQAAEVITGRLGAEAEVRGAIAAAVAATRRRLTGAGV</sequence>
<dbReference type="GO" id="GO:0016301">
    <property type="term" value="F:kinase activity"/>
    <property type="evidence" value="ECO:0007669"/>
    <property type="project" value="UniProtKB-KW"/>
</dbReference>
<keyword evidence="3" id="KW-0808">Transferase</keyword>